<proteinExistence type="predicted"/>
<name>A0A1H9PQR8_9LACT</name>
<feature type="compositionally biased region" description="Basic and acidic residues" evidence="1">
    <location>
        <begin position="1"/>
        <end position="11"/>
    </location>
</feature>
<evidence type="ECO:0000313" key="2">
    <source>
        <dbReference type="EMBL" id="SER50571.1"/>
    </source>
</evidence>
<dbReference type="AlphaFoldDB" id="A0A1H9PQR8"/>
<sequence length="75" mass="8489">MKLRVDAEPDGNKIQIQSGSGKKSIRDDRIDVNKITDKASIDGLIPKQVKRGLSKGKLEELINNIWKAFVWLRTN</sequence>
<dbReference type="STRING" id="142588.SAMN04488559_10178"/>
<accession>A0A1H9PQR8</accession>
<evidence type="ECO:0000313" key="3">
    <source>
        <dbReference type="Proteomes" id="UP000198948"/>
    </source>
</evidence>
<dbReference type="Proteomes" id="UP000198948">
    <property type="component" value="Unassembled WGS sequence"/>
</dbReference>
<dbReference type="EMBL" id="FOHA01000001">
    <property type="protein sequence ID" value="SER50571.1"/>
    <property type="molecule type" value="Genomic_DNA"/>
</dbReference>
<evidence type="ECO:0000256" key="1">
    <source>
        <dbReference type="SAM" id="MobiDB-lite"/>
    </source>
</evidence>
<reference evidence="2 3" key="1">
    <citation type="submission" date="2016-10" db="EMBL/GenBank/DDBJ databases">
        <authorList>
            <person name="de Groot N.N."/>
        </authorList>
    </citation>
    <scope>NUCLEOTIDE SEQUENCE [LARGE SCALE GENOMIC DNA]</scope>
    <source>
        <strain evidence="2 3">DSM 13760</strain>
    </source>
</reference>
<keyword evidence="3" id="KW-1185">Reference proteome</keyword>
<gene>
    <name evidence="2" type="ORF">SAMN04488559_10178</name>
</gene>
<protein>
    <submittedName>
        <fullName evidence="2">Uncharacterized protein</fullName>
    </submittedName>
</protein>
<organism evidence="2 3">
    <name type="scientific">Isobaculum melis</name>
    <dbReference type="NCBI Taxonomy" id="142588"/>
    <lineage>
        <taxon>Bacteria</taxon>
        <taxon>Bacillati</taxon>
        <taxon>Bacillota</taxon>
        <taxon>Bacilli</taxon>
        <taxon>Lactobacillales</taxon>
        <taxon>Carnobacteriaceae</taxon>
        <taxon>Isobaculum</taxon>
    </lineage>
</organism>
<feature type="region of interest" description="Disordered" evidence="1">
    <location>
        <begin position="1"/>
        <end position="22"/>
    </location>
</feature>